<gene>
    <name evidence="1" type="ORF">CTAM01_17031</name>
</gene>
<comment type="caution">
    <text evidence="1">The sequence shown here is derived from an EMBL/GenBank/DDBJ whole genome shotgun (WGS) entry which is preliminary data.</text>
</comment>
<keyword evidence="2" id="KW-1185">Reference proteome</keyword>
<name>A0ABQ9QGU0_9PEZI</name>
<evidence type="ECO:0000313" key="1">
    <source>
        <dbReference type="EMBL" id="KAK1466166.1"/>
    </source>
</evidence>
<protein>
    <submittedName>
        <fullName evidence="1">Uncharacterized protein</fullName>
    </submittedName>
</protein>
<proteinExistence type="predicted"/>
<dbReference type="GeneID" id="85417261"/>
<dbReference type="RefSeq" id="XP_060372399.1">
    <property type="nucleotide sequence ID" value="XM_060533023.1"/>
</dbReference>
<accession>A0ABQ9QGU0</accession>
<dbReference type="EMBL" id="MLFU01000312">
    <property type="protein sequence ID" value="KAK1466166.1"/>
    <property type="molecule type" value="Genomic_DNA"/>
</dbReference>
<reference evidence="1 2" key="1">
    <citation type="submission" date="2016-10" db="EMBL/GenBank/DDBJ databases">
        <title>The genome sequence of Colletotrichum fioriniae PJ7.</title>
        <authorList>
            <person name="Baroncelli R."/>
        </authorList>
    </citation>
    <scope>NUCLEOTIDE SEQUENCE [LARGE SCALE GENOMIC DNA]</scope>
    <source>
        <strain evidence="1 2">Tom-12</strain>
    </source>
</reference>
<sequence length="354" mass="40257">MLTKELDDIINVFQSCLTKKHHSTRAPRYFDATLDQRDRVSRAFLQAGDREWFLYQLVTLEHIPIAEKLDELPDEELLLVVAQIRNIHEHPTIIALRRHVLEASYRAGDRQKRLRATRGCITDVNASTSKRLRHCSPQRTTPIQLSTVESENFSALSAVPMPFEAGQDVTNLSQSGNPARPDYESPEARNLPFMFSHYLCDAILKTGSKASIRLFFPSDPKLSHMVIEIMAREAARIAEKLFRVHIREEDNKRTIVMEHGPIIEIIGHTRLKRVDTRAVKQMMGDRIYSGIQNSQQREKELMEGKMFSDCLSMMVGESAASSCHLTIQMDALALSRIHVDLWSTPNAELPATAT</sequence>
<dbReference type="Proteomes" id="UP001227543">
    <property type="component" value="Unassembled WGS sequence"/>
</dbReference>
<organism evidence="1 2">
    <name type="scientific">Colletotrichum tamarilloi</name>
    <dbReference type="NCBI Taxonomy" id="1209934"/>
    <lineage>
        <taxon>Eukaryota</taxon>
        <taxon>Fungi</taxon>
        <taxon>Dikarya</taxon>
        <taxon>Ascomycota</taxon>
        <taxon>Pezizomycotina</taxon>
        <taxon>Sordariomycetes</taxon>
        <taxon>Hypocreomycetidae</taxon>
        <taxon>Glomerellales</taxon>
        <taxon>Glomerellaceae</taxon>
        <taxon>Colletotrichum</taxon>
        <taxon>Colletotrichum acutatum species complex</taxon>
    </lineage>
</organism>
<evidence type="ECO:0000313" key="2">
    <source>
        <dbReference type="Proteomes" id="UP001227543"/>
    </source>
</evidence>